<reference evidence="16" key="2">
    <citation type="submission" date="2025-08" db="UniProtKB">
        <authorList>
            <consortium name="Ensembl"/>
        </authorList>
    </citation>
    <scope>IDENTIFICATION</scope>
</reference>
<dbReference type="FunCoup" id="H3A4E8">
    <property type="interactions" value="102"/>
</dbReference>
<dbReference type="PROSITE" id="PS50004">
    <property type="entry name" value="C2"/>
    <property type="match status" value="1"/>
</dbReference>
<evidence type="ECO:0000259" key="10">
    <source>
        <dbReference type="PROSITE" id="PS50004"/>
    </source>
</evidence>
<dbReference type="InterPro" id="IPR002420">
    <property type="entry name" value="PI3K-type_C2_dom"/>
</dbReference>
<dbReference type="Pfam" id="PF00454">
    <property type="entry name" value="PI3_PI4_kinase"/>
    <property type="match status" value="1"/>
</dbReference>
<dbReference type="HOGENOM" id="CLU_002191_0_0_1"/>
<dbReference type="InterPro" id="IPR029071">
    <property type="entry name" value="Ubiquitin-like_domsf"/>
</dbReference>
<dbReference type="PANTHER" id="PTHR10048:SF29">
    <property type="entry name" value="PHOSPHATIDYLINOSITOL 3-KINASE C2 DOMAIN-CONTAINING SUBUNIT GAMMA"/>
    <property type="match status" value="1"/>
</dbReference>
<dbReference type="GO" id="GO:0005942">
    <property type="term" value="C:phosphatidylinositol 3-kinase complex"/>
    <property type="evidence" value="ECO:0007669"/>
    <property type="project" value="TreeGrafter"/>
</dbReference>
<evidence type="ECO:0000256" key="6">
    <source>
        <dbReference type="ARBA" id="ARBA00023098"/>
    </source>
</evidence>
<dbReference type="Gene3D" id="3.30.1520.10">
    <property type="entry name" value="Phox-like domain"/>
    <property type="match status" value="1"/>
</dbReference>
<dbReference type="InterPro" id="IPR000341">
    <property type="entry name" value="PI3K_Ras-bd_dom"/>
</dbReference>
<dbReference type="InParanoid" id="H3A4E8"/>
<dbReference type="Pfam" id="PF00613">
    <property type="entry name" value="PI3Ka"/>
    <property type="match status" value="1"/>
</dbReference>
<dbReference type="GO" id="GO:0016477">
    <property type="term" value="P:cell migration"/>
    <property type="evidence" value="ECO:0007669"/>
    <property type="project" value="TreeGrafter"/>
</dbReference>
<dbReference type="PROSITE" id="PS51546">
    <property type="entry name" value="PI3K_RBD"/>
    <property type="match status" value="1"/>
</dbReference>
<dbReference type="EMBL" id="AFYH01221599">
    <property type="status" value="NOT_ANNOTATED_CDS"/>
    <property type="molecule type" value="Genomic_DNA"/>
</dbReference>
<dbReference type="GO" id="GO:0005737">
    <property type="term" value="C:cytoplasm"/>
    <property type="evidence" value="ECO:0007669"/>
    <property type="project" value="TreeGrafter"/>
</dbReference>
<dbReference type="PROSITE" id="PS50195">
    <property type="entry name" value="PX"/>
    <property type="match status" value="1"/>
</dbReference>
<dbReference type="SUPFAM" id="SSF54236">
    <property type="entry name" value="Ubiquitin-like"/>
    <property type="match status" value="1"/>
</dbReference>
<feature type="domain" description="PX" evidence="11">
    <location>
        <begin position="1014"/>
        <end position="1126"/>
    </location>
</feature>
<dbReference type="Ensembl" id="ENSLACT00000004558.1">
    <property type="protein sequence ID" value="ENSLACP00000004519.1"/>
    <property type="gene ID" value="ENSLACG00000004021.1"/>
</dbReference>
<evidence type="ECO:0000256" key="9">
    <source>
        <dbReference type="SAM" id="Coils"/>
    </source>
</evidence>
<dbReference type="InterPro" id="IPR035892">
    <property type="entry name" value="C2_domain_sf"/>
</dbReference>
<dbReference type="InterPro" id="IPR042236">
    <property type="entry name" value="PI3K_accessory_sf"/>
</dbReference>
<dbReference type="Gene3D" id="2.60.40.150">
    <property type="entry name" value="C2 domain"/>
    <property type="match status" value="2"/>
</dbReference>
<dbReference type="SMART" id="SM00312">
    <property type="entry name" value="PX"/>
    <property type="match status" value="1"/>
</dbReference>
<dbReference type="SUPFAM" id="SSF56112">
    <property type="entry name" value="Protein kinase-like (PK-like)"/>
    <property type="match status" value="1"/>
</dbReference>
<evidence type="ECO:0000256" key="4">
    <source>
        <dbReference type="ARBA" id="ARBA00022777"/>
    </source>
</evidence>
<dbReference type="Gene3D" id="1.25.40.70">
    <property type="entry name" value="Phosphatidylinositol 3-kinase, accessory domain (PIK)"/>
    <property type="match status" value="1"/>
</dbReference>
<dbReference type="SUPFAM" id="SSF48371">
    <property type="entry name" value="ARM repeat"/>
    <property type="match status" value="1"/>
</dbReference>
<keyword evidence="2" id="KW-0808">Transferase</keyword>
<dbReference type="GO" id="GO:0035091">
    <property type="term" value="F:phosphatidylinositol binding"/>
    <property type="evidence" value="ECO:0007669"/>
    <property type="project" value="InterPro"/>
</dbReference>
<keyword evidence="5" id="KW-0067">ATP-binding</keyword>
<evidence type="ECO:0000256" key="7">
    <source>
        <dbReference type="ARBA" id="ARBA00023985"/>
    </source>
</evidence>
<comment type="similarity">
    <text evidence="1">Belongs to the PI3/PI4-kinase family. Type III PI4K subfamily.</text>
</comment>
<dbReference type="EMBL" id="AFYH01221596">
    <property type="status" value="NOT_ANNOTATED_CDS"/>
    <property type="molecule type" value="Genomic_DNA"/>
</dbReference>
<dbReference type="Pfam" id="PF00792">
    <property type="entry name" value="PI3K_C2"/>
    <property type="match status" value="1"/>
</dbReference>
<organism evidence="16 17">
    <name type="scientific">Latimeria chalumnae</name>
    <name type="common">Coelacanth</name>
    <dbReference type="NCBI Taxonomy" id="7897"/>
    <lineage>
        <taxon>Eukaryota</taxon>
        <taxon>Metazoa</taxon>
        <taxon>Chordata</taxon>
        <taxon>Craniata</taxon>
        <taxon>Vertebrata</taxon>
        <taxon>Euteleostomi</taxon>
        <taxon>Coelacanthiformes</taxon>
        <taxon>Coelacanthidae</taxon>
        <taxon>Latimeria</taxon>
    </lineage>
</organism>
<dbReference type="InterPro" id="IPR011009">
    <property type="entry name" value="Kinase-like_dom_sf"/>
</dbReference>
<dbReference type="SMART" id="SM00146">
    <property type="entry name" value="PI3Kc"/>
    <property type="match status" value="1"/>
</dbReference>
<protein>
    <submittedName>
        <fullName evidence="16">Phosphatidylinositol-4-phosphate 3-kinase catalytic subunit type 2 gamma</fullName>
    </submittedName>
</protein>
<keyword evidence="17" id="KW-1185">Reference proteome</keyword>
<dbReference type="EMBL" id="AFYH01221600">
    <property type="status" value="NOT_ANNOTATED_CDS"/>
    <property type="molecule type" value="Genomic_DNA"/>
</dbReference>
<evidence type="ECO:0000256" key="2">
    <source>
        <dbReference type="ARBA" id="ARBA00022679"/>
    </source>
</evidence>
<dbReference type="Pfam" id="PF00794">
    <property type="entry name" value="PI3K_rbd"/>
    <property type="match status" value="1"/>
</dbReference>
<reference evidence="17" key="1">
    <citation type="submission" date="2011-08" db="EMBL/GenBank/DDBJ databases">
        <title>The draft genome of Latimeria chalumnae.</title>
        <authorList>
            <person name="Di Palma F."/>
            <person name="Alfoldi J."/>
            <person name="Johnson J."/>
            <person name="Berlin A."/>
            <person name="Gnerre S."/>
            <person name="Jaffe D."/>
            <person name="MacCallum I."/>
            <person name="Young S."/>
            <person name="Walker B.J."/>
            <person name="Lander E."/>
            <person name="Lindblad-Toh K."/>
        </authorList>
    </citation>
    <scope>NUCLEOTIDE SEQUENCE [LARGE SCALE GENOMIC DNA]</scope>
    <source>
        <strain evidence="17">Wild caught</strain>
    </source>
</reference>
<accession>H3A4E8</accession>
<comment type="catalytic activity">
    <reaction evidence="7">
        <text>a 1,2-diacyl-sn-glycero-3-phospho-(1D-myo-inositol) + ATP = a 1,2-diacyl-sn-glycero-3-phospho-(1D-myo-inositol-3-phosphate) + ADP + H(+)</text>
        <dbReference type="Rhea" id="RHEA:12709"/>
        <dbReference type="ChEBI" id="CHEBI:15378"/>
        <dbReference type="ChEBI" id="CHEBI:30616"/>
        <dbReference type="ChEBI" id="CHEBI:57880"/>
        <dbReference type="ChEBI" id="CHEBI:58088"/>
        <dbReference type="ChEBI" id="CHEBI:456216"/>
        <dbReference type="EC" id="2.7.1.137"/>
    </reaction>
    <physiologicalReaction direction="left-to-right" evidence="7">
        <dbReference type="Rhea" id="RHEA:12710"/>
    </physiologicalReaction>
</comment>
<dbReference type="SUPFAM" id="SSF64268">
    <property type="entry name" value="PX domain"/>
    <property type="match status" value="1"/>
</dbReference>
<dbReference type="InterPro" id="IPR000403">
    <property type="entry name" value="PI3/4_kinase_cat_dom"/>
</dbReference>
<evidence type="ECO:0000256" key="3">
    <source>
        <dbReference type="ARBA" id="ARBA00022741"/>
    </source>
</evidence>
<comment type="catalytic activity">
    <reaction evidence="8">
        <text>a 1,2-diacyl-sn-glycero-3-phospho-(1D-myo-inositol 4-phosphate) + ATP = a 1,2-diacyl-sn-glycero-3-phospho-(1D-myo-inositol-3,4-bisphosphate) + ADP + H(+)</text>
        <dbReference type="Rhea" id="RHEA:18373"/>
        <dbReference type="ChEBI" id="CHEBI:15378"/>
        <dbReference type="ChEBI" id="CHEBI:30616"/>
        <dbReference type="ChEBI" id="CHEBI:57658"/>
        <dbReference type="ChEBI" id="CHEBI:58178"/>
        <dbReference type="ChEBI" id="CHEBI:456216"/>
        <dbReference type="EC" id="2.7.1.154"/>
    </reaction>
    <physiologicalReaction direction="left-to-right" evidence="8">
        <dbReference type="Rhea" id="RHEA:18374"/>
    </physiologicalReaction>
</comment>
<evidence type="ECO:0000256" key="5">
    <source>
        <dbReference type="ARBA" id="ARBA00022840"/>
    </source>
</evidence>
<dbReference type="PROSITE" id="PS51545">
    <property type="entry name" value="PIK_HELICAL"/>
    <property type="match status" value="1"/>
</dbReference>
<dbReference type="eggNOG" id="KOG0905">
    <property type="taxonomic scope" value="Eukaryota"/>
</dbReference>
<feature type="coiled-coil region" evidence="9">
    <location>
        <begin position="173"/>
        <end position="200"/>
    </location>
</feature>
<dbReference type="STRING" id="7897.ENSLACP00000004519"/>
<dbReference type="PROSITE" id="PS51547">
    <property type="entry name" value="C2_PI3K"/>
    <property type="match status" value="1"/>
</dbReference>
<dbReference type="SMART" id="SM00239">
    <property type="entry name" value="C2"/>
    <property type="match status" value="1"/>
</dbReference>
<dbReference type="GO" id="GO:0043491">
    <property type="term" value="P:phosphatidylinositol 3-kinase/protein kinase B signal transduction"/>
    <property type="evidence" value="ECO:0007669"/>
    <property type="project" value="TreeGrafter"/>
</dbReference>
<sequence>MLETPKGSNERVSGIVSMLTKVKVKYPVFNDKSNSAIIWSPVMTFPENLFWNRPFTITVFTEMLPDPLHLKPYAGSTVKELIFEVLRHMNLYPRKDIYVLKLCGSEEFLQNGHTLGSHESIQYFQKFNNDTQLQLLKQTAVQQHLARAPEDDQTEINLNLLLGCEYVHSLSRSRRLLTVLESYSKEMENLLKQKHKVDNVVEEVKSICSLLCSAEIKEITVAVEKLCLVPLKKERDCFYFSCFVFFKDLLEKAMEELSAAISQLIFVYCSSFNTDFQSVIISPSPPIKDAQENSSNFSFIVYAVHKIPEKWMKRFNFFSVSCSLTYAGKQLCRTKITGNISVRKYFFMLICWNERIEFPFQIKTIPCETMLTLKLCGSPINSKNITMLGWTALPLYSKRTLIYGTRLLSLALQTELPLVVSPGVSENCHPEGVILEIKFPEVIQIKFKRPDPNLNRTYTQVVDEQSLKEITNISQKQSLLLLSEKQKTSLWNNRLYCNSSNCFLPLVLGSAPVWSKGTLSDIYLVLKNWSFSNPLDALGLLTSSFPDQEVRKTAVQQLKNLSNDYLVDYLPQLVQAVKFEWNLDSPLVKYLLECSMQNSRVAHQFYWLLETALEEDYFHSWYWKLLAALKFCVGKSQKAEWDKQRTLINIIAETAEKVREAENSKRQEVIQEGKVRLEKFFQRVHTCRLPLNQAYVVKGIDADGLAFFPSNAVPLKVSFLNADPLGQNINIIFKTGDDMRQDILVLQIARIMNRIWLQEGLDMQMITYRCISTGKRQGLVEMVPNATTLAKIHRQFGLTGPLNERTIEAWFSHHNPTQENYEMAVNNFVYSCAGWCVVTFILGVCDRHNDNIMLKSSGHMFHIDFGKFLGHAQMCGTIQRDRAPFIFTSEMEYFITEGKTKQQHFRDFVEHCCQAYNIIRKHSQLFMNLVELMLPAGMPELEKVEDMEYVYQKLRPQDSDLEATSFFTRKIRESLECLPVKLNNLIHTLANMQVIDSAKENSQFYPLQAEKEEAEKLIEKATIVGFNRESNSKCLYSVTVVQTKGKGAKLIKKSYEEFCDLHKELKKCFPSLPLPEFTKVYVSFRDIDKKRMNDIKSYLENLFSGSYEVAKSKIVKRFFLDEPHTSIPEESGRSVLKLCFPQVIPSVQLLVTHKDNKLSILIKHFENIHLMDGSAPNAYVEIYLLPGSKESTLKRTKFISKNRSPAFNEIIEYDGVEDLQGHVMRLIVKSKAIRDIFLGATDIPLSTIKLNEEKWYPLGNCII</sequence>
<dbReference type="EMBL" id="AFYH01221602">
    <property type="status" value="NOT_ANNOTATED_CDS"/>
    <property type="molecule type" value="Genomic_DNA"/>
</dbReference>
<evidence type="ECO:0000259" key="12">
    <source>
        <dbReference type="PROSITE" id="PS50290"/>
    </source>
</evidence>
<dbReference type="EMBL" id="AFYH01221595">
    <property type="status" value="NOT_ANNOTATED_CDS"/>
    <property type="molecule type" value="Genomic_DNA"/>
</dbReference>
<evidence type="ECO:0000259" key="14">
    <source>
        <dbReference type="PROSITE" id="PS51546"/>
    </source>
</evidence>
<evidence type="ECO:0000313" key="16">
    <source>
        <dbReference type="Ensembl" id="ENSLACP00000004519.1"/>
    </source>
</evidence>
<dbReference type="PROSITE" id="PS00915">
    <property type="entry name" value="PI3_4_KINASE_1"/>
    <property type="match status" value="1"/>
</dbReference>
<dbReference type="Gene3D" id="3.10.20.770">
    <property type="match status" value="1"/>
</dbReference>
<dbReference type="GO" id="GO:0016303">
    <property type="term" value="F:1-phosphatidylinositol-3-kinase activity"/>
    <property type="evidence" value="ECO:0007669"/>
    <property type="project" value="UniProtKB-EC"/>
</dbReference>
<evidence type="ECO:0000259" key="11">
    <source>
        <dbReference type="PROSITE" id="PS50195"/>
    </source>
</evidence>
<dbReference type="GO" id="GO:0048015">
    <property type="term" value="P:phosphatidylinositol-mediated signaling"/>
    <property type="evidence" value="ECO:0007669"/>
    <property type="project" value="TreeGrafter"/>
</dbReference>
<dbReference type="PANTHER" id="PTHR10048">
    <property type="entry name" value="PHOSPHATIDYLINOSITOL KINASE"/>
    <property type="match status" value="1"/>
</dbReference>
<dbReference type="GeneTree" id="ENSGT00940000159982"/>
<feature type="domain" description="PI3K-RBD" evidence="14">
    <location>
        <begin position="52"/>
        <end position="137"/>
    </location>
</feature>
<dbReference type="CDD" id="cd04012">
    <property type="entry name" value="C2A_PI3K_class_II"/>
    <property type="match status" value="1"/>
</dbReference>
<dbReference type="GO" id="GO:0005886">
    <property type="term" value="C:plasma membrane"/>
    <property type="evidence" value="ECO:0007669"/>
    <property type="project" value="TreeGrafter"/>
</dbReference>
<feature type="domain" description="PI3K/PI4K catalytic" evidence="12">
    <location>
        <begin position="701"/>
        <end position="979"/>
    </location>
</feature>
<dbReference type="EMBL" id="AFYH01221601">
    <property type="status" value="NOT_ANNOTATED_CDS"/>
    <property type="molecule type" value="Genomic_DNA"/>
</dbReference>
<dbReference type="PROSITE" id="PS00916">
    <property type="entry name" value="PI3_4_KINASE_2"/>
    <property type="match status" value="1"/>
</dbReference>
<feature type="domain" description="PIK helical" evidence="13">
    <location>
        <begin position="456"/>
        <end position="632"/>
    </location>
</feature>
<dbReference type="EMBL" id="AFYH01221598">
    <property type="status" value="NOT_ANNOTATED_CDS"/>
    <property type="molecule type" value="Genomic_DNA"/>
</dbReference>
<dbReference type="InterPro" id="IPR015433">
    <property type="entry name" value="PI3/4_kinase"/>
</dbReference>
<evidence type="ECO:0000259" key="13">
    <source>
        <dbReference type="PROSITE" id="PS51545"/>
    </source>
</evidence>
<dbReference type="Proteomes" id="UP000008672">
    <property type="component" value="Unassembled WGS sequence"/>
</dbReference>
<keyword evidence="3" id="KW-0547">Nucleotide-binding</keyword>
<evidence type="ECO:0000313" key="17">
    <source>
        <dbReference type="Proteomes" id="UP000008672"/>
    </source>
</evidence>
<dbReference type="SMART" id="SM00144">
    <property type="entry name" value="PI3K_rbd"/>
    <property type="match status" value="1"/>
</dbReference>
<keyword evidence="6" id="KW-0443">Lipid metabolism</keyword>
<dbReference type="PROSITE" id="PS50290">
    <property type="entry name" value="PI3_4_KINASE_3"/>
    <property type="match status" value="1"/>
</dbReference>
<evidence type="ECO:0000256" key="8">
    <source>
        <dbReference type="ARBA" id="ARBA00029297"/>
    </source>
</evidence>
<dbReference type="Gene3D" id="1.10.1070.11">
    <property type="entry name" value="Phosphatidylinositol 3-/4-kinase, catalytic domain"/>
    <property type="match status" value="1"/>
</dbReference>
<gene>
    <name evidence="16" type="primary">PIK3C2G</name>
</gene>
<dbReference type="InterPro" id="IPR000008">
    <property type="entry name" value="C2_dom"/>
</dbReference>
<dbReference type="SMART" id="SM00142">
    <property type="entry name" value="PI3K_C2"/>
    <property type="match status" value="1"/>
</dbReference>
<feature type="domain" description="C2 PI3K-type" evidence="15">
    <location>
        <begin position="293"/>
        <end position="448"/>
    </location>
</feature>
<dbReference type="GO" id="GO:0005524">
    <property type="term" value="F:ATP binding"/>
    <property type="evidence" value="ECO:0007669"/>
    <property type="project" value="UniProtKB-KW"/>
</dbReference>
<dbReference type="InterPro" id="IPR001683">
    <property type="entry name" value="PX_dom"/>
</dbReference>
<name>H3A4E8_LATCH</name>
<dbReference type="InterPro" id="IPR018936">
    <property type="entry name" value="PI3/4_kinase_CS"/>
</dbReference>
<dbReference type="Gene3D" id="3.30.1010.10">
    <property type="entry name" value="Phosphatidylinositol 3-kinase Catalytic Subunit, Chain A, domain 4"/>
    <property type="match status" value="1"/>
</dbReference>
<dbReference type="EMBL" id="AFYH01221597">
    <property type="status" value="NOT_ANNOTATED_CDS"/>
    <property type="molecule type" value="Genomic_DNA"/>
</dbReference>
<dbReference type="InterPro" id="IPR001263">
    <property type="entry name" value="PI3K_accessory_dom"/>
</dbReference>
<keyword evidence="9" id="KW-0175">Coiled coil</keyword>
<reference evidence="16" key="3">
    <citation type="submission" date="2025-09" db="UniProtKB">
        <authorList>
            <consortium name="Ensembl"/>
        </authorList>
    </citation>
    <scope>IDENTIFICATION</scope>
</reference>
<keyword evidence="4" id="KW-0418">Kinase</keyword>
<dbReference type="GO" id="GO:0035005">
    <property type="term" value="F:1-phosphatidylinositol-4-phosphate 3-kinase activity"/>
    <property type="evidence" value="ECO:0007669"/>
    <property type="project" value="UniProtKB-EC"/>
</dbReference>
<dbReference type="AlphaFoldDB" id="H3A4E8"/>
<feature type="domain" description="C2" evidence="10">
    <location>
        <begin position="1139"/>
        <end position="1258"/>
    </location>
</feature>
<dbReference type="Pfam" id="PF00787">
    <property type="entry name" value="PX"/>
    <property type="match status" value="1"/>
</dbReference>
<dbReference type="OMA" id="FTPGRKM"/>
<evidence type="ECO:0000256" key="1">
    <source>
        <dbReference type="ARBA" id="ARBA00006209"/>
    </source>
</evidence>
<dbReference type="InterPro" id="IPR036940">
    <property type="entry name" value="PI3/4_kinase_cat_sf"/>
</dbReference>
<dbReference type="Pfam" id="PF00168">
    <property type="entry name" value="C2"/>
    <property type="match status" value="1"/>
</dbReference>
<dbReference type="InterPro" id="IPR036871">
    <property type="entry name" value="PX_dom_sf"/>
</dbReference>
<dbReference type="SMART" id="SM00145">
    <property type="entry name" value="PI3Ka"/>
    <property type="match status" value="1"/>
</dbReference>
<proteinExistence type="inferred from homology"/>
<evidence type="ECO:0000259" key="15">
    <source>
        <dbReference type="PROSITE" id="PS51547"/>
    </source>
</evidence>
<dbReference type="InterPro" id="IPR016024">
    <property type="entry name" value="ARM-type_fold"/>
</dbReference>
<dbReference type="SUPFAM" id="SSF49562">
    <property type="entry name" value="C2 domain (Calcium/lipid-binding domain, CaLB)"/>
    <property type="match status" value="2"/>
</dbReference>